<protein>
    <recommendedName>
        <fullName evidence="6">RING-type domain-containing protein</fullName>
    </recommendedName>
</protein>
<proteinExistence type="predicted"/>
<dbReference type="PANTHER" id="PTHR47177">
    <property type="entry name" value="F18C1.6 PROTEIN"/>
    <property type="match status" value="1"/>
</dbReference>
<feature type="compositionally biased region" description="Basic and acidic residues" evidence="5">
    <location>
        <begin position="282"/>
        <end position="291"/>
    </location>
</feature>
<dbReference type="Gene3D" id="3.30.40.10">
    <property type="entry name" value="Zinc/RING finger domain, C3HC4 (zinc finger)"/>
    <property type="match status" value="2"/>
</dbReference>
<keyword evidence="2 4" id="KW-0863">Zinc-finger</keyword>
<evidence type="ECO:0000256" key="1">
    <source>
        <dbReference type="ARBA" id="ARBA00022723"/>
    </source>
</evidence>
<dbReference type="InterPro" id="IPR001965">
    <property type="entry name" value="Znf_PHD"/>
</dbReference>
<dbReference type="InterPro" id="IPR019787">
    <property type="entry name" value="Znf_PHD-finger"/>
</dbReference>
<dbReference type="InterPro" id="IPR017907">
    <property type="entry name" value="Znf_RING_CS"/>
</dbReference>
<dbReference type="VEuPathDB" id="TriTrypDB:TcIL3000.11.1140"/>
<accession>G0UZB2</accession>
<feature type="region of interest" description="Disordered" evidence="5">
    <location>
        <begin position="155"/>
        <end position="196"/>
    </location>
</feature>
<evidence type="ECO:0000259" key="6">
    <source>
        <dbReference type="PROSITE" id="PS50089"/>
    </source>
</evidence>
<dbReference type="InterPro" id="IPR019786">
    <property type="entry name" value="Zinc_finger_PHD-type_CS"/>
</dbReference>
<evidence type="ECO:0000256" key="2">
    <source>
        <dbReference type="ARBA" id="ARBA00022771"/>
    </source>
</evidence>
<dbReference type="AlphaFoldDB" id="G0UZB2"/>
<organism evidence="7">
    <name type="scientific">Trypanosoma congolense (strain IL3000)</name>
    <dbReference type="NCBI Taxonomy" id="1068625"/>
    <lineage>
        <taxon>Eukaryota</taxon>
        <taxon>Discoba</taxon>
        <taxon>Euglenozoa</taxon>
        <taxon>Kinetoplastea</taxon>
        <taxon>Metakinetoplastina</taxon>
        <taxon>Trypanosomatida</taxon>
        <taxon>Trypanosomatidae</taxon>
        <taxon>Trypanosoma</taxon>
        <taxon>Nannomonas</taxon>
    </lineage>
</organism>
<dbReference type="Pfam" id="PF00628">
    <property type="entry name" value="PHD"/>
    <property type="match status" value="1"/>
</dbReference>
<dbReference type="InterPro" id="IPR001841">
    <property type="entry name" value="Znf_RING"/>
</dbReference>
<evidence type="ECO:0000256" key="3">
    <source>
        <dbReference type="ARBA" id="ARBA00022833"/>
    </source>
</evidence>
<feature type="compositionally biased region" description="Basic and acidic residues" evidence="5">
    <location>
        <begin position="163"/>
        <end position="173"/>
    </location>
</feature>
<dbReference type="InterPro" id="IPR013083">
    <property type="entry name" value="Znf_RING/FYVE/PHD"/>
</dbReference>
<dbReference type="PANTHER" id="PTHR47177:SF3">
    <property type="entry name" value="F18C1.6 PROTEIN"/>
    <property type="match status" value="1"/>
</dbReference>
<dbReference type="GO" id="GO:0008270">
    <property type="term" value="F:zinc ion binding"/>
    <property type="evidence" value="ECO:0007669"/>
    <property type="project" value="UniProtKB-KW"/>
</dbReference>
<name>G0UZB2_TRYCI</name>
<dbReference type="PROSITE" id="PS01359">
    <property type="entry name" value="ZF_PHD_1"/>
    <property type="match status" value="1"/>
</dbReference>
<evidence type="ECO:0000313" key="7">
    <source>
        <dbReference type="EMBL" id="CCC94731.1"/>
    </source>
</evidence>
<gene>
    <name evidence="7" type="ORF">TCIL3000_11_1140</name>
</gene>
<reference evidence="7" key="1">
    <citation type="journal article" date="2012" name="Proc. Natl. Acad. Sci. U.S.A.">
        <title>Antigenic diversity is generated by distinct evolutionary mechanisms in African trypanosome species.</title>
        <authorList>
            <person name="Jackson A.P."/>
            <person name="Berry A."/>
            <person name="Aslett M."/>
            <person name="Allison H.C."/>
            <person name="Burton P."/>
            <person name="Vavrova-Anderson J."/>
            <person name="Brown R."/>
            <person name="Browne H."/>
            <person name="Corton N."/>
            <person name="Hauser H."/>
            <person name="Gamble J."/>
            <person name="Gilderthorp R."/>
            <person name="Marcello L."/>
            <person name="McQuillan J."/>
            <person name="Otto T.D."/>
            <person name="Quail M.A."/>
            <person name="Sanders M.J."/>
            <person name="van Tonder A."/>
            <person name="Ginger M.L."/>
            <person name="Field M.C."/>
            <person name="Barry J.D."/>
            <person name="Hertz-Fowler C."/>
            <person name="Berriman M."/>
        </authorList>
    </citation>
    <scope>NUCLEOTIDE SEQUENCE</scope>
    <source>
        <strain evidence="7">IL3000</strain>
    </source>
</reference>
<feature type="domain" description="RING-type" evidence="6">
    <location>
        <begin position="10"/>
        <end position="53"/>
    </location>
</feature>
<evidence type="ECO:0000256" key="5">
    <source>
        <dbReference type="SAM" id="MobiDB-lite"/>
    </source>
</evidence>
<keyword evidence="3" id="KW-0862">Zinc</keyword>
<sequence length="455" mass="50243">MSSPVDGDICGICFTVVHPHHNPRGWLNSCDHVFCSFCIKKWSGCTNVCPHCKARFTTIETFNAEGKESITKIRKRNYKLWEASDTSSSDGEDNESNAMLGNAIVCSVCGEGDNAVRIILCDVRHCSYTVHLDCIGLAERPAEFFCPSCLQERGAVPTPEPPCQEREETHNREASGGAETSASPDATHVPPAASPPAVSVMKKMSVPPPAILQRALAQCAQGCVKPSGVATRSESLGSVTGRHTCINQNTRSDSHSYWLSNGDDTIRRSSQAALHEYTERMNQRAHRENLQRHQKPLATQRGLSCNRGSGRMGKRHRSGLGAEVVTRGEQDLLNPGVRLHEETVLANQLSMEIMASLRRQQALDNNRLELDANGAIVVRAQPTQEEIMARDAALYVQASREAARLAHERIATKVAYLRMRRERIIQIQAQREMAALDRLAKMIARHRTGTDLSFS</sequence>
<dbReference type="SUPFAM" id="SSF57903">
    <property type="entry name" value="FYVE/PHD zinc finger"/>
    <property type="match status" value="1"/>
</dbReference>
<dbReference type="EMBL" id="HE575324">
    <property type="protein sequence ID" value="CCC94731.1"/>
    <property type="molecule type" value="Genomic_DNA"/>
</dbReference>
<dbReference type="InterPro" id="IPR011011">
    <property type="entry name" value="Znf_FYVE_PHD"/>
</dbReference>
<evidence type="ECO:0000256" key="4">
    <source>
        <dbReference type="PROSITE-ProRule" id="PRU00175"/>
    </source>
</evidence>
<dbReference type="SMART" id="SM00184">
    <property type="entry name" value="RING"/>
    <property type="match status" value="2"/>
</dbReference>
<keyword evidence="1" id="KW-0479">Metal-binding</keyword>
<dbReference type="PROSITE" id="PS00518">
    <property type="entry name" value="ZF_RING_1"/>
    <property type="match status" value="1"/>
</dbReference>
<dbReference type="SUPFAM" id="SSF57850">
    <property type="entry name" value="RING/U-box"/>
    <property type="match status" value="1"/>
</dbReference>
<dbReference type="SMART" id="SM00249">
    <property type="entry name" value="PHD"/>
    <property type="match status" value="1"/>
</dbReference>
<feature type="region of interest" description="Disordered" evidence="5">
    <location>
        <begin position="282"/>
        <end position="320"/>
    </location>
</feature>
<dbReference type="PROSITE" id="PS50089">
    <property type="entry name" value="ZF_RING_2"/>
    <property type="match status" value="1"/>
</dbReference>